<evidence type="ECO:0000313" key="2">
    <source>
        <dbReference type="EMBL" id="QQR34792.1"/>
    </source>
</evidence>
<keyword evidence="1" id="KW-0732">Signal</keyword>
<keyword evidence="3" id="KW-1185">Reference proteome</keyword>
<name>A0ABX7BS76_9HYPH</name>
<dbReference type="EMBL" id="CP068047">
    <property type="protein sequence ID" value="QQR34792.1"/>
    <property type="molecule type" value="Genomic_DNA"/>
</dbReference>
<feature type="signal peptide" evidence="1">
    <location>
        <begin position="1"/>
        <end position="28"/>
    </location>
</feature>
<feature type="chain" id="PRO_5047034423" description="Secreted protein" evidence="1">
    <location>
        <begin position="29"/>
        <end position="174"/>
    </location>
</feature>
<dbReference type="RefSeq" id="WP_201653148.1">
    <property type="nucleotide sequence ID" value="NZ_CP068047.1"/>
</dbReference>
<reference evidence="2 3" key="1">
    <citation type="submission" date="2021-01" db="EMBL/GenBank/DDBJ databases">
        <title>Genome seq and assembly of Devosia sp. G19.</title>
        <authorList>
            <person name="Chhetri G."/>
        </authorList>
    </citation>
    <scope>NUCLEOTIDE SEQUENCE [LARGE SCALE GENOMIC DNA]</scope>
    <source>
        <strain evidence="2 3">G19</strain>
    </source>
</reference>
<proteinExistence type="predicted"/>
<organism evidence="2 3">
    <name type="scientific">Devosia oryziradicis</name>
    <dbReference type="NCBI Taxonomy" id="2801335"/>
    <lineage>
        <taxon>Bacteria</taxon>
        <taxon>Pseudomonadati</taxon>
        <taxon>Pseudomonadota</taxon>
        <taxon>Alphaproteobacteria</taxon>
        <taxon>Hyphomicrobiales</taxon>
        <taxon>Devosiaceae</taxon>
        <taxon>Devosia</taxon>
    </lineage>
</organism>
<accession>A0ABX7BS76</accession>
<protein>
    <recommendedName>
        <fullName evidence="4">Secreted protein</fullName>
    </recommendedName>
</protein>
<gene>
    <name evidence="2" type="ORF">JI749_10385</name>
</gene>
<sequence>MTAMLRASSLATLAATLLSFGSSHGAFADGRGDWDGYAWQQVHVADCVPTGDVLQCPAYHQKWDWKRNQWVDMSIQLDLARGELSLTQTLTDLDPRDDDYVCVTALAVAEDGHNIVAHHQNWHMSPGTEETKSFVYSSTALDQVAVIHIGSKQCRQGAGQDDALYAQVLAGIHS</sequence>
<evidence type="ECO:0008006" key="4">
    <source>
        <dbReference type="Google" id="ProtNLM"/>
    </source>
</evidence>
<evidence type="ECO:0000256" key="1">
    <source>
        <dbReference type="SAM" id="SignalP"/>
    </source>
</evidence>
<evidence type="ECO:0000313" key="3">
    <source>
        <dbReference type="Proteomes" id="UP000595460"/>
    </source>
</evidence>
<dbReference type="Proteomes" id="UP000595460">
    <property type="component" value="Chromosome"/>
</dbReference>